<proteinExistence type="predicted"/>
<keyword evidence="3" id="KW-0378">Hydrolase</keyword>
<dbReference type="GO" id="GO:0080120">
    <property type="term" value="P:CAAX-box protein maturation"/>
    <property type="evidence" value="ECO:0007669"/>
    <property type="project" value="UniProtKB-ARBA"/>
</dbReference>
<sequence>MEFDDNSSGKRTSYGTMTDFELTSEKVVVAFIISIVLAEILLFAGMLQISLTLHFLTLIGIAFSTIWIRDTDILCSLQALILLPLVRIINVSMPLSDVPIFMYVNIYAPMLIPLFFLIRHQNLSASDLGVTFRHIVRYIPLSIVVGFLIAEGEYIAIGPGYLAAGMSMEDMIGIAVIVFFFVGLVEELIFRSILQFRLENLFGLNAGLIFASVLFGIMHSGYGEPAEILVTTLAGFVLGYMYQKTRSLPLVVLAHSFANIFLFVLIPITGAGLGLL</sequence>
<dbReference type="InterPro" id="IPR003675">
    <property type="entry name" value="Rce1/LyrA-like_dom"/>
</dbReference>
<feature type="transmembrane region" description="Helical" evidence="1">
    <location>
        <begin position="171"/>
        <end position="190"/>
    </location>
</feature>
<dbReference type="GeneID" id="55821004"/>
<accession>A0A7D5I0A2</accession>
<dbReference type="PANTHER" id="PTHR43592">
    <property type="entry name" value="CAAX AMINO TERMINAL PROTEASE"/>
    <property type="match status" value="1"/>
</dbReference>
<gene>
    <name evidence="3" type="ORF">HWN40_04975</name>
</gene>
<evidence type="ECO:0000313" key="3">
    <source>
        <dbReference type="EMBL" id="QLC49646.1"/>
    </source>
</evidence>
<feature type="domain" description="CAAX prenyl protease 2/Lysostaphin resistance protein A-like" evidence="2">
    <location>
        <begin position="173"/>
        <end position="261"/>
    </location>
</feature>
<evidence type="ECO:0000313" key="4">
    <source>
        <dbReference type="Proteomes" id="UP000509594"/>
    </source>
</evidence>
<dbReference type="GO" id="GO:0008237">
    <property type="term" value="F:metallopeptidase activity"/>
    <property type="evidence" value="ECO:0007669"/>
    <property type="project" value="UniProtKB-KW"/>
</dbReference>
<feature type="transmembrane region" description="Helical" evidence="1">
    <location>
        <begin position="250"/>
        <end position="275"/>
    </location>
</feature>
<dbReference type="Pfam" id="PF02517">
    <property type="entry name" value="Rce1-like"/>
    <property type="match status" value="1"/>
</dbReference>
<dbReference type="PANTHER" id="PTHR43592:SF15">
    <property type="entry name" value="CAAX AMINO TERMINAL PROTEASE FAMILY PROTEIN"/>
    <property type="match status" value="1"/>
</dbReference>
<keyword evidence="1" id="KW-1133">Transmembrane helix</keyword>
<feature type="transmembrane region" description="Helical" evidence="1">
    <location>
        <begin position="226"/>
        <end position="243"/>
    </location>
</feature>
<dbReference type="GO" id="GO:0004175">
    <property type="term" value="F:endopeptidase activity"/>
    <property type="evidence" value="ECO:0007669"/>
    <property type="project" value="UniProtKB-ARBA"/>
</dbReference>
<name>A0A7D5I0A2_9EURY</name>
<feature type="transmembrane region" description="Helical" evidence="1">
    <location>
        <begin position="51"/>
        <end position="68"/>
    </location>
</feature>
<reference evidence="3 4" key="1">
    <citation type="submission" date="2020-06" db="EMBL/GenBank/DDBJ databases">
        <title>Methanolobus halotolerans sp. nov., isolated from a saline lake Tus in Siberia.</title>
        <authorList>
            <person name="Shen Y."/>
            <person name="Chen S.-C."/>
            <person name="Lai M.-C."/>
            <person name="Huang H.-H."/>
            <person name="Chiu H.-H."/>
            <person name="Tang S.-L."/>
            <person name="Rogozin D.Y."/>
            <person name="Degermendzhy A.G."/>
        </authorList>
    </citation>
    <scope>NUCLEOTIDE SEQUENCE [LARGE SCALE GENOMIC DNA]</scope>
    <source>
        <strain evidence="3 4">DSM 21339</strain>
    </source>
</reference>
<evidence type="ECO:0000256" key="1">
    <source>
        <dbReference type="SAM" id="Phobius"/>
    </source>
</evidence>
<organism evidence="3 4">
    <name type="scientific">Methanolobus zinderi</name>
    <dbReference type="NCBI Taxonomy" id="536044"/>
    <lineage>
        <taxon>Archaea</taxon>
        <taxon>Methanobacteriati</taxon>
        <taxon>Methanobacteriota</taxon>
        <taxon>Stenosarchaea group</taxon>
        <taxon>Methanomicrobia</taxon>
        <taxon>Methanosarcinales</taxon>
        <taxon>Methanosarcinaceae</taxon>
        <taxon>Methanolobus</taxon>
    </lineage>
</organism>
<keyword evidence="3" id="KW-0645">Protease</keyword>
<dbReference type="Proteomes" id="UP000509594">
    <property type="component" value="Chromosome"/>
</dbReference>
<keyword evidence="4" id="KW-1185">Reference proteome</keyword>
<feature type="transmembrane region" description="Helical" evidence="1">
    <location>
        <begin position="27"/>
        <end position="45"/>
    </location>
</feature>
<keyword evidence="1" id="KW-0472">Membrane</keyword>
<dbReference type="EMBL" id="CP058215">
    <property type="protein sequence ID" value="QLC49646.1"/>
    <property type="molecule type" value="Genomic_DNA"/>
</dbReference>
<evidence type="ECO:0000259" key="2">
    <source>
        <dbReference type="Pfam" id="PF02517"/>
    </source>
</evidence>
<feature type="transmembrane region" description="Helical" evidence="1">
    <location>
        <begin position="138"/>
        <end position="159"/>
    </location>
</feature>
<keyword evidence="3" id="KW-0482">Metalloprotease</keyword>
<dbReference type="AlphaFoldDB" id="A0A7D5I0A2"/>
<keyword evidence="1" id="KW-0812">Transmembrane</keyword>
<dbReference type="KEGG" id="mzi:HWN40_04975"/>
<dbReference type="GO" id="GO:0006508">
    <property type="term" value="P:proteolysis"/>
    <property type="evidence" value="ECO:0007669"/>
    <property type="project" value="UniProtKB-KW"/>
</dbReference>
<feature type="transmembrane region" description="Helical" evidence="1">
    <location>
        <begin position="202"/>
        <end position="220"/>
    </location>
</feature>
<feature type="transmembrane region" description="Helical" evidence="1">
    <location>
        <begin position="100"/>
        <end position="118"/>
    </location>
</feature>
<dbReference type="OrthoDB" id="275779at2157"/>
<protein>
    <submittedName>
        <fullName evidence="3">CPBP family intramembrane metalloprotease</fullName>
    </submittedName>
</protein>
<dbReference type="RefSeq" id="WP_176964702.1">
    <property type="nucleotide sequence ID" value="NZ_CP058215.1"/>
</dbReference>